<dbReference type="Pfam" id="PF01965">
    <property type="entry name" value="DJ-1_PfpI"/>
    <property type="match status" value="1"/>
</dbReference>
<dbReference type="InterPro" id="IPR002818">
    <property type="entry name" value="DJ-1/PfpI"/>
</dbReference>
<dbReference type="PANTHER" id="PTHR43130">
    <property type="entry name" value="ARAC-FAMILY TRANSCRIPTIONAL REGULATOR"/>
    <property type="match status" value="1"/>
</dbReference>
<dbReference type="SMART" id="SM00342">
    <property type="entry name" value="HTH_ARAC"/>
    <property type="match status" value="1"/>
</dbReference>
<dbReference type="Proteomes" id="UP000216442">
    <property type="component" value="Unassembled WGS sequence"/>
</dbReference>
<proteinExistence type="predicted"/>
<dbReference type="InterPro" id="IPR018060">
    <property type="entry name" value="HTH_AraC"/>
</dbReference>
<accession>A0A271L8W8</accession>
<dbReference type="OrthoDB" id="186587at2"/>
<evidence type="ECO:0000313" key="6">
    <source>
        <dbReference type="Proteomes" id="UP000216442"/>
    </source>
</evidence>
<feature type="domain" description="HTH araC/xylS-type" evidence="4">
    <location>
        <begin position="222"/>
        <end position="320"/>
    </location>
</feature>
<name>A0A271L8W8_9HYPH</name>
<dbReference type="InterPro" id="IPR052158">
    <property type="entry name" value="INH-QAR"/>
</dbReference>
<dbReference type="PROSITE" id="PS01124">
    <property type="entry name" value="HTH_ARAC_FAMILY_2"/>
    <property type="match status" value="1"/>
</dbReference>
<evidence type="ECO:0000256" key="3">
    <source>
        <dbReference type="SAM" id="MobiDB-lite"/>
    </source>
</evidence>
<dbReference type="Gene3D" id="3.40.50.880">
    <property type="match status" value="1"/>
</dbReference>
<gene>
    <name evidence="5" type="ORF">CIT26_33460</name>
</gene>
<dbReference type="GO" id="GO:0043565">
    <property type="term" value="F:sequence-specific DNA binding"/>
    <property type="evidence" value="ECO:0007669"/>
    <property type="project" value="InterPro"/>
</dbReference>
<dbReference type="AlphaFoldDB" id="A0A271L8W8"/>
<protein>
    <submittedName>
        <fullName evidence="5">AraC family transcriptional regulator</fullName>
    </submittedName>
</protein>
<keyword evidence="1" id="KW-0805">Transcription regulation</keyword>
<reference evidence="5 6" key="1">
    <citation type="submission" date="2017-08" db="EMBL/GenBank/DDBJ databases">
        <title>Mesorhizobium wenxinae sp. nov., a novel rhizobial species isolated from root nodules of chickpea (Cicer arietinum L.).</title>
        <authorList>
            <person name="Zhang J."/>
        </authorList>
    </citation>
    <scope>NUCLEOTIDE SEQUENCE [LARGE SCALE GENOMIC DNA]</scope>
    <source>
        <strain evidence="5 6">SDW018</strain>
    </source>
</reference>
<organism evidence="5 6">
    <name type="scientific">Mesorhizobium temperatum</name>
    <dbReference type="NCBI Taxonomy" id="241416"/>
    <lineage>
        <taxon>Bacteria</taxon>
        <taxon>Pseudomonadati</taxon>
        <taxon>Pseudomonadota</taxon>
        <taxon>Alphaproteobacteria</taxon>
        <taxon>Hyphomicrobiales</taxon>
        <taxon>Phyllobacteriaceae</taxon>
        <taxon>Mesorhizobium</taxon>
    </lineage>
</organism>
<dbReference type="InterPro" id="IPR029062">
    <property type="entry name" value="Class_I_gatase-like"/>
</dbReference>
<sequence>MIAARDPVEIGLVVYPGVQGAAVLGLTDLFQLANRLAAERSPDVLRLRVSHWQLQEASQTVIRTFDSEPGPGHGPAMVILPPTLGDPIPRQAAAPYADWLRARHAAGATLGSVCAGAFVLAETGLLSGRAATTHWAYRDALAIRFPDIVLDADKLVIDDGDIITAGGYMAWTDLGLKLVDRVLGPTVMIETARFMLVDPPGREQRFYSPFAPRLSHGDKAILKVQHWLQARGARDVTLATMAEHAALEERTFLRRFRNATGLKPTEYCQHLRIGKAREMLEATTRSIDQIAWDVGYDDPGSFRKVFARITGLVPGDYRRRFGVERAAPPDGGSERGGGGGTTRRLRVAIGLKRKRGVSQ</sequence>
<dbReference type="CDD" id="cd03138">
    <property type="entry name" value="GATase1_AraC_2"/>
    <property type="match status" value="1"/>
</dbReference>
<dbReference type="RefSeq" id="WP_095496575.1">
    <property type="nucleotide sequence ID" value="NZ_NPKJ01000076.1"/>
</dbReference>
<keyword evidence="6" id="KW-1185">Reference proteome</keyword>
<dbReference type="SUPFAM" id="SSF46689">
    <property type="entry name" value="Homeodomain-like"/>
    <property type="match status" value="2"/>
</dbReference>
<feature type="region of interest" description="Disordered" evidence="3">
    <location>
        <begin position="323"/>
        <end position="359"/>
    </location>
</feature>
<dbReference type="SUPFAM" id="SSF52317">
    <property type="entry name" value="Class I glutamine amidotransferase-like"/>
    <property type="match status" value="1"/>
</dbReference>
<dbReference type="Pfam" id="PF12833">
    <property type="entry name" value="HTH_18"/>
    <property type="match status" value="1"/>
</dbReference>
<dbReference type="Gene3D" id="1.10.10.60">
    <property type="entry name" value="Homeodomain-like"/>
    <property type="match status" value="2"/>
</dbReference>
<dbReference type="PANTHER" id="PTHR43130:SF3">
    <property type="entry name" value="HTH-TYPE TRANSCRIPTIONAL REGULATOR RV1931C"/>
    <property type="match status" value="1"/>
</dbReference>
<evidence type="ECO:0000313" key="5">
    <source>
        <dbReference type="EMBL" id="PAQ04542.1"/>
    </source>
</evidence>
<dbReference type="InterPro" id="IPR009057">
    <property type="entry name" value="Homeodomain-like_sf"/>
</dbReference>
<dbReference type="EMBL" id="NPKJ01000076">
    <property type="protein sequence ID" value="PAQ04542.1"/>
    <property type="molecule type" value="Genomic_DNA"/>
</dbReference>
<comment type="caution">
    <text evidence="5">The sequence shown here is derived from an EMBL/GenBank/DDBJ whole genome shotgun (WGS) entry which is preliminary data.</text>
</comment>
<evidence type="ECO:0000256" key="2">
    <source>
        <dbReference type="ARBA" id="ARBA00023163"/>
    </source>
</evidence>
<feature type="compositionally biased region" description="Basic residues" evidence="3">
    <location>
        <begin position="343"/>
        <end position="359"/>
    </location>
</feature>
<evidence type="ECO:0000256" key="1">
    <source>
        <dbReference type="ARBA" id="ARBA00023015"/>
    </source>
</evidence>
<evidence type="ECO:0000259" key="4">
    <source>
        <dbReference type="PROSITE" id="PS01124"/>
    </source>
</evidence>
<dbReference type="GO" id="GO:0003700">
    <property type="term" value="F:DNA-binding transcription factor activity"/>
    <property type="evidence" value="ECO:0007669"/>
    <property type="project" value="InterPro"/>
</dbReference>
<keyword evidence="2" id="KW-0804">Transcription</keyword>